<accession>A0A3S1HPT2</accession>
<keyword evidence="13" id="KW-0675">Receptor</keyword>
<keyword evidence="18" id="KW-1185">Reference proteome</keyword>
<dbReference type="Proteomes" id="UP000271974">
    <property type="component" value="Unassembled WGS sequence"/>
</dbReference>
<keyword evidence="9" id="KW-0418">Kinase</keyword>
<keyword evidence="10" id="KW-0067">ATP-binding</keyword>
<feature type="region of interest" description="Disordered" evidence="14">
    <location>
        <begin position="1"/>
        <end position="101"/>
    </location>
</feature>
<evidence type="ECO:0000256" key="15">
    <source>
        <dbReference type="SAM" id="Phobius"/>
    </source>
</evidence>
<comment type="subcellular location">
    <subcellularLocation>
        <location evidence="1">Membrane</location>
        <topology evidence="1">Single-pass type I membrane protein</topology>
    </subcellularLocation>
</comment>
<keyword evidence="12 15" id="KW-0472">Membrane</keyword>
<proteinExistence type="inferred from homology"/>
<dbReference type="OrthoDB" id="669224at2759"/>
<feature type="compositionally biased region" description="Basic and acidic residues" evidence="14">
    <location>
        <begin position="1681"/>
        <end position="1695"/>
    </location>
</feature>
<comment type="similarity">
    <text evidence="2">Belongs to the protein kinase superfamily. TKL Ser/Thr protein kinase family. TGFB receptor subfamily.</text>
</comment>
<feature type="compositionally biased region" description="Polar residues" evidence="14">
    <location>
        <begin position="1397"/>
        <end position="1417"/>
    </location>
</feature>
<dbReference type="STRING" id="188477.A0A3S1HPT2"/>
<dbReference type="Gene3D" id="2.10.60.10">
    <property type="entry name" value="CD59"/>
    <property type="match status" value="1"/>
</dbReference>
<keyword evidence="5" id="KW-0808">Transferase</keyword>
<evidence type="ECO:0000256" key="14">
    <source>
        <dbReference type="SAM" id="MobiDB-lite"/>
    </source>
</evidence>
<dbReference type="GO" id="GO:0005886">
    <property type="term" value="C:plasma membrane"/>
    <property type="evidence" value="ECO:0007669"/>
    <property type="project" value="TreeGrafter"/>
</dbReference>
<evidence type="ECO:0000256" key="12">
    <source>
        <dbReference type="ARBA" id="ARBA00023136"/>
    </source>
</evidence>
<dbReference type="InterPro" id="IPR000333">
    <property type="entry name" value="TGFB_receptor"/>
</dbReference>
<feature type="compositionally biased region" description="Low complexity" evidence="14">
    <location>
        <begin position="1227"/>
        <end position="1236"/>
    </location>
</feature>
<dbReference type="PROSITE" id="PS50011">
    <property type="entry name" value="PROTEIN_KINASE_DOM"/>
    <property type="match status" value="1"/>
</dbReference>
<feature type="domain" description="Protein kinase" evidence="16">
    <location>
        <begin position="314"/>
        <end position="653"/>
    </location>
</feature>
<dbReference type="EC" id="2.7.11.30" evidence="3"/>
<keyword evidence="6 15" id="KW-0812">Transmembrane</keyword>
<evidence type="ECO:0000256" key="11">
    <source>
        <dbReference type="ARBA" id="ARBA00022989"/>
    </source>
</evidence>
<dbReference type="EMBL" id="RQTK01000231">
    <property type="protein sequence ID" value="RUS83764.1"/>
    <property type="molecule type" value="Genomic_DNA"/>
</dbReference>
<dbReference type="GO" id="GO:0005524">
    <property type="term" value="F:ATP binding"/>
    <property type="evidence" value="ECO:0007669"/>
    <property type="project" value="UniProtKB-KW"/>
</dbReference>
<feature type="compositionally biased region" description="Polar residues" evidence="14">
    <location>
        <begin position="862"/>
        <end position="872"/>
    </location>
</feature>
<dbReference type="GO" id="GO:0043235">
    <property type="term" value="C:receptor complex"/>
    <property type="evidence" value="ECO:0007669"/>
    <property type="project" value="TreeGrafter"/>
</dbReference>
<dbReference type="Gene3D" id="3.30.200.20">
    <property type="entry name" value="Phosphorylase Kinase, domain 1"/>
    <property type="match status" value="1"/>
</dbReference>
<dbReference type="SUPFAM" id="SSF57302">
    <property type="entry name" value="Snake toxin-like"/>
    <property type="match status" value="1"/>
</dbReference>
<evidence type="ECO:0000256" key="7">
    <source>
        <dbReference type="ARBA" id="ARBA00022729"/>
    </source>
</evidence>
<evidence type="ECO:0000256" key="8">
    <source>
        <dbReference type="ARBA" id="ARBA00022741"/>
    </source>
</evidence>
<feature type="compositionally biased region" description="Basic and acidic residues" evidence="14">
    <location>
        <begin position="1656"/>
        <end position="1666"/>
    </location>
</feature>
<dbReference type="PANTHER" id="PTHR23255:SF100">
    <property type="entry name" value="RECEPTOR PROTEIN SERINE_THREONINE KINASE"/>
    <property type="match status" value="1"/>
</dbReference>
<evidence type="ECO:0000256" key="4">
    <source>
        <dbReference type="ARBA" id="ARBA00022527"/>
    </source>
</evidence>
<reference evidence="17 18" key="1">
    <citation type="submission" date="2019-01" db="EMBL/GenBank/DDBJ databases">
        <title>A draft genome assembly of the solar-powered sea slug Elysia chlorotica.</title>
        <authorList>
            <person name="Cai H."/>
            <person name="Li Q."/>
            <person name="Fang X."/>
            <person name="Li J."/>
            <person name="Curtis N.E."/>
            <person name="Altenburger A."/>
            <person name="Shibata T."/>
            <person name="Feng M."/>
            <person name="Maeda T."/>
            <person name="Schwartz J.A."/>
            <person name="Shigenobu S."/>
            <person name="Lundholm N."/>
            <person name="Nishiyama T."/>
            <person name="Yang H."/>
            <person name="Hasebe M."/>
            <person name="Li S."/>
            <person name="Pierce S.K."/>
            <person name="Wang J."/>
        </authorList>
    </citation>
    <scope>NUCLEOTIDE SEQUENCE [LARGE SCALE GENOMIC DNA]</scope>
    <source>
        <strain evidence="17">EC2010</strain>
        <tissue evidence="17">Whole organism of an adult</tissue>
    </source>
</reference>
<organism evidence="17 18">
    <name type="scientific">Elysia chlorotica</name>
    <name type="common">Eastern emerald elysia</name>
    <name type="synonym">Sea slug</name>
    <dbReference type="NCBI Taxonomy" id="188477"/>
    <lineage>
        <taxon>Eukaryota</taxon>
        <taxon>Metazoa</taxon>
        <taxon>Spiralia</taxon>
        <taxon>Lophotrochozoa</taxon>
        <taxon>Mollusca</taxon>
        <taxon>Gastropoda</taxon>
        <taxon>Heterobranchia</taxon>
        <taxon>Euthyneura</taxon>
        <taxon>Panpulmonata</taxon>
        <taxon>Sacoglossa</taxon>
        <taxon>Placobranchoidea</taxon>
        <taxon>Plakobranchidae</taxon>
        <taxon>Elysia</taxon>
    </lineage>
</organism>
<feature type="region of interest" description="Disordered" evidence="14">
    <location>
        <begin position="1646"/>
        <end position="1666"/>
    </location>
</feature>
<gene>
    <name evidence="17" type="ORF">EGW08_008470</name>
</gene>
<dbReference type="GO" id="GO:0005024">
    <property type="term" value="F:transforming growth factor beta receptor activity"/>
    <property type="evidence" value="ECO:0007669"/>
    <property type="project" value="TreeGrafter"/>
</dbReference>
<evidence type="ECO:0000313" key="17">
    <source>
        <dbReference type="EMBL" id="RUS83764.1"/>
    </source>
</evidence>
<keyword evidence="4" id="KW-0723">Serine/threonine-protein kinase</keyword>
<evidence type="ECO:0000256" key="2">
    <source>
        <dbReference type="ARBA" id="ARBA00009605"/>
    </source>
</evidence>
<feature type="compositionally biased region" description="Polar residues" evidence="14">
    <location>
        <begin position="886"/>
        <end position="902"/>
    </location>
</feature>
<dbReference type="Gene3D" id="1.10.510.10">
    <property type="entry name" value="Transferase(Phosphotransferase) domain 1"/>
    <property type="match status" value="1"/>
</dbReference>
<feature type="region of interest" description="Disordered" evidence="14">
    <location>
        <begin position="1207"/>
        <end position="1236"/>
    </location>
</feature>
<evidence type="ECO:0000256" key="5">
    <source>
        <dbReference type="ARBA" id="ARBA00022679"/>
    </source>
</evidence>
<evidence type="ECO:0000313" key="18">
    <source>
        <dbReference type="Proteomes" id="UP000271974"/>
    </source>
</evidence>
<feature type="non-terminal residue" evidence="17">
    <location>
        <position position="1"/>
    </location>
</feature>
<keyword evidence="8" id="KW-0547">Nucleotide-binding</keyword>
<evidence type="ECO:0000256" key="3">
    <source>
        <dbReference type="ARBA" id="ARBA00012401"/>
    </source>
</evidence>
<dbReference type="Pfam" id="PF00069">
    <property type="entry name" value="Pkinase"/>
    <property type="match status" value="1"/>
</dbReference>
<dbReference type="SUPFAM" id="SSF56112">
    <property type="entry name" value="Protein kinase-like (PK-like)"/>
    <property type="match status" value="1"/>
</dbReference>
<evidence type="ECO:0000259" key="16">
    <source>
        <dbReference type="PROSITE" id="PS50011"/>
    </source>
</evidence>
<comment type="caution">
    <text evidence="17">The sequence shown here is derived from an EMBL/GenBank/DDBJ whole genome shotgun (WGS) entry which is preliminary data.</text>
</comment>
<evidence type="ECO:0000256" key="6">
    <source>
        <dbReference type="ARBA" id="ARBA00022692"/>
    </source>
</evidence>
<name>A0A3S1HPT2_ELYCH</name>
<sequence>QLYLHPPLSLTAPTDASARERGRDGPYHPPGSPLSETSTKQSKDPGSYLPSSRGADSSSVNLCALNWPPGKGPRAGDGDASQGSRSKIEHNDNGASGDEIHVGKRYHPYGGGTTYNQDMDRGGDGLGPDFAWRGSRGNVAVGKWLHNNTALCQNSYCFTVWKSDKGNKSKVSIEYQGCWLSTDDTCNTQACESTLQTDTHFCCCKGHMCNTKFKDVFDPRKHVRQRAPPSTIMPVPETIGPIHDHTYKEKTMIVALVLLLSISLMIVIGYLACRLCLTSKRASPLSSSIGTRTDMENMEGGLGPSTPQFNMEDLKVLDLIVRGRYSEVRRGTLNGKDVAIKIYQHHHRQYFFNERSAFSLPFMEHENLVKFFGAAERTVETADGGHPMGLGLQGGDGDGGGGGGGGGGILVSQYLIVTELAPLGSLTGYLKHHTVSWSQLCHMCQGICAGLVHLHTDVTRGDLGLFKPAIAHRDVNTRNILVKPDLTCVLADLGFSVGIMGSKVICNGVAEIAEQCSLADVGTLRYMAPEVFDGAVNLRDCEASLKQIDMYALGLVMWELASRCVDLYQGTPVPEYQLPFQVEAGSHPLFEELQVLVVKYKTRPKFPDVWKDTHPAVRYLKETIQDCWDSDADARLSALCVQERIADMASLWVQGSNRKREVMPTLNSDLWPDSVRDPNRTSMPGVVSNGTSVLPEFVDVDDDLGRIPRHDVGARDRGRNSEEGIVADRSCPVSRISGGSRYSRTPAEEQRLDDLAVTAPLIGSNLRQMAVRDGDESSDDDRKRVAEWLQEQSMSESTMDTLLPLTPISDRNQNLMDCGFNESNFSNHPGASVNDNAVRAPVTVAVKANNITLAQMKGVISHPNQGRNPTVERNTHKRSDEELAVQGNQLMGTLDSRSSGGSETLGPLAKRKGSQDTHNAPEASRDNQGGGNASDANENAGELSSLVQHDLLNDSHSQNQQAVRNTPIPFLQNQVMRPKLANVNVGTNHSNRSSYGHPVRDTVVTANTGDRQGFSLSYPQCGTGTNSLSIAGGVKKEDGGADNKSLKNKLSKFIRPKDLGHKFSNLIFGGKKKNFDLKTNQCNSEGSEVCADTAFQLQGVRVGSSDDPSQGPCHYDNSGLERSPPGRNIGPEGGPPGGTIVSTVPMQVKLSNGAVVSSTCPSIPGPSAVTMTTQMVSNRRLPSTDLSQVGFDGAQFKSPTLFVNHHSNRGEEISSTATSARSRNDNRLSNNNDSLGSDLESLLLPMHDQNHNTHTPTLAVGFDPTYPSSSSATTSTELNCMYKPKINNSNVDEFTTQNVDGPSSSSPYIFSDPSSRKQQNHVNICPESPVVPHAPAVYSPPDTKGGNLIMYSTESGSVVGKPDSGPSLASQLAQQSATEKRPAQSDLASDGAASVKADTSSDPLLSVNISGDQQCMPQKSEGYKTAPAQISESCSMVGFPSDNGSSNSSETSDCREPALPRLGMSYSWHEDGIGKSSGNSHCRIRPKSLSLQGHNYYKKKKANLKPAPDNNTYNGHISGEVLGVDSTNMESWKNLTNGCASTNGRSKDVTVDDSSMTDLGAQPLVAPNITLDSSIYRSDFSKCPNRKQLPPPAPSVMLLNCKTTKADSVSCPPLKHDSGNFRPIKSPADFPYSNKKTSMFSLTDQDNVKASGDTNSTERFESGSNMEHQKLISEDASCDAAKGKREMSEQGDVKLRRAGSASSDSSEKIRRRIKTPVSFKNGRLSLYDDRLMSQSFDSAVLYSMAGEEV</sequence>
<dbReference type="InterPro" id="IPR045860">
    <property type="entry name" value="Snake_toxin-like_sf"/>
</dbReference>
<dbReference type="InterPro" id="IPR000719">
    <property type="entry name" value="Prot_kinase_dom"/>
</dbReference>
<feature type="region of interest" description="Disordered" evidence="14">
    <location>
        <begin position="1354"/>
        <end position="1421"/>
    </location>
</feature>
<feature type="region of interest" description="Disordered" evidence="14">
    <location>
        <begin position="708"/>
        <end position="746"/>
    </location>
</feature>
<evidence type="ECO:0000256" key="13">
    <source>
        <dbReference type="ARBA" id="ARBA00023170"/>
    </source>
</evidence>
<feature type="region of interest" description="Disordered" evidence="14">
    <location>
        <begin position="857"/>
        <end position="939"/>
    </location>
</feature>
<dbReference type="CDD" id="cd23618">
    <property type="entry name" value="TFP_LU_ECD_Wit"/>
    <property type="match status" value="1"/>
</dbReference>
<feature type="region of interest" description="Disordered" evidence="14">
    <location>
        <begin position="1101"/>
        <end position="1139"/>
    </location>
</feature>
<dbReference type="PANTHER" id="PTHR23255">
    <property type="entry name" value="TRANSFORMING GROWTH FACTOR-BETA RECEPTOR TYPE I AND II"/>
    <property type="match status" value="1"/>
</dbReference>
<feature type="compositionally biased region" description="Basic and acidic residues" evidence="14">
    <location>
        <begin position="17"/>
        <end position="26"/>
    </location>
</feature>
<keyword evidence="11 15" id="KW-1133">Transmembrane helix</keyword>
<dbReference type="GO" id="GO:0030509">
    <property type="term" value="P:BMP signaling pathway"/>
    <property type="evidence" value="ECO:0007669"/>
    <property type="project" value="TreeGrafter"/>
</dbReference>
<feature type="compositionally biased region" description="Basic and acidic residues" evidence="14">
    <location>
        <begin position="708"/>
        <end position="722"/>
    </location>
</feature>
<feature type="transmembrane region" description="Helical" evidence="15">
    <location>
        <begin position="252"/>
        <end position="272"/>
    </location>
</feature>
<feature type="compositionally biased region" description="Basic and acidic residues" evidence="14">
    <location>
        <begin position="86"/>
        <end position="101"/>
    </location>
</feature>
<keyword evidence="7" id="KW-0732">Signal</keyword>
<feature type="compositionally biased region" description="Polar residues" evidence="14">
    <location>
        <begin position="1367"/>
        <end position="1377"/>
    </location>
</feature>
<protein>
    <recommendedName>
        <fullName evidence="3">receptor protein serine/threonine kinase</fullName>
        <ecNumber evidence="3">2.7.11.30</ecNumber>
    </recommendedName>
</protein>
<evidence type="ECO:0000256" key="1">
    <source>
        <dbReference type="ARBA" id="ARBA00004479"/>
    </source>
</evidence>
<evidence type="ECO:0000256" key="9">
    <source>
        <dbReference type="ARBA" id="ARBA00022777"/>
    </source>
</evidence>
<evidence type="ECO:0000256" key="10">
    <source>
        <dbReference type="ARBA" id="ARBA00022840"/>
    </source>
</evidence>
<feature type="region of interest" description="Disordered" evidence="14">
    <location>
        <begin position="1678"/>
        <end position="1710"/>
    </location>
</feature>
<dbReference type="InterPro" id="IPR011009">
    <property type="entry name" value="Kinase-like_dom_sf"/>
</dbReference>